<comment type="similarity">
    <text evidence="1">Belongs to the FAD-binding monooxygenase family.</text>
</comment>
<dbReference type="SUPFAM" id="SSF51905">
    <property type="entry name" value="FAD/NAD(P)-binding domain"/>
    <property type="match status" value="3"/>
</dbReference>
<dbReference type="EMBL" id="CAJMWX010001195">
    <property type="protein sequence ID" value="CAE6473729.1"/>
    <property type="molecule type" value="Genomic_DNA"/>
</dbReference>
<dbReference type="GO" id="GO:0050661">
    <property type="term" value="F:NADP binding"/>
    <property type="evidence" value="ECO:0007669"/>
    <property type="project" value="InterPro"/>
</dbReference>
<dbReference type="InterPro" id="IPR036188">
    <property type="entry name" value="FAD/NAD-bd_sf"/>
</dbReference>
<reference evidence="5" key="1">
    <citation type="submission" date="2021-01" db="EMBL/GenBank/DDBJ databases">
        <authorList>
            <person name="Kaushik A."/>
        </authorList>
    </citation>
    <scope>NUCLEOTIDE SEQUENCE</scope>
    <source>
        <strain evidence="5">AG4-R118</strain>
    </source>
</reference>
<dbReference type="GO" id="GO:0004499">
    <property type="term" value="F:N,N-dimethylaniline monooxygenase activity"/>
    <property type="evidence" value="ECO:0007669"/>
    <property type="project" value="InterPro"/>
</dbReference>
<evidence type="ECO:0000256" key="2">
    <source>
        <dbReference type="ARBA" id="ARBA00022630"/>
    </source>
</evidence>
<keyword evidence="3" id="KW-0274">FAD</keyword>
<name>A0A8H3C817_9AGAM</name>
<proteinExistence type="inferred from homology"/>
<dbReference type="Pfam" id="PF00743">
    <property type="entry name" value="FMO-like"/>
    <property type="match status" value="1"/>
</dbReference>
<keyword evidence="4" id="KW-0560">Oxidoreductase</keyword>
<organism evidence="5 6">
    <name type="scientific">Rhizoctonia solani</name>
    <dbReference type="NCBI Taxonomy" id="456999"/>
    <lineage>
        <taxon>Eukaryota</taxon>
        <taxon>Fungi</taxon>
        <taxon>Dikarya</taxon>
        <taxon>Basidiomycota</taxon>
        <taxon>Agaricomycotina</taxon>
        <taxon>Agaricomycetes</taxon>
        <taxon>Cantharellales</taxon>
        <taxon>Ceratobasidiaceae</taxon>
        <taxon>Rhizoctonia</taxon>
    </lineage>
</organism>
<keyword evidence="2" id="KW-0285">Flavoprotein</keyword>
<evidence type="ECO:0000256" key="1">
    <source>
        <dbReference type="ARBA" id="ARBA00010139"/>
    </source>
</evidence>
<dbReference type="PRINTS" id="PR00368">
    <property type="entry name" value="FADPNR"/>
</dbReference>
<accession>A0A8H3C817</accession>
<dbReference type="Gene3D" id="3.50.50.60">
    <property type="entry name" value="FAD/NAD(P)-binding domain"/>
    <property type="match status" value="3"/>
</dbReference>
<evidence type="ECO:0000313" key="6">
    <source>
        <dbReference type="Proteomes" id="UP000663888"/>
    </source>
</evidence>
<dbReference type="PANTHER" id="PTHR42877">
    <property type="entry name" value="L-ORNITHINE N(5)-MONOOXYGENASE-RELATED"/>
    <property type="match status" value="1"/>
</dbReference>
<dbReference type="AlphaFoldDB" id="A0A8H3C817"/>
<sequence length="594" mass="67145">MADTNQVHDVVIIGAGVGGITAAITMQKNSFYNYTVRNILSYTSVRLKEARRFMKWVPTSVEPGIKTSTLAVPAIFLLIGTRTFISEFNCATSINFDLIRSLSIDPNPDWSCLFAPREEIYKYWKRLAQKHNIEPHIKFNTEFISAVWNEKQQNYTLKLRDSKTKEFREVKAKLVMSAIGVFHHPRWPDIPGRESFQGKILHAQAWDYNVGLSGKRVGLIGSGCAGSQILTAISEDTSTTVLNFCRTPNWYIPRPQMRVPPAVQWIFRYVPFALKSLRYTLAASCELLYMHYKDNFISNFARGLVEKAMVYRMKSIVPAKYHKNLTPNYPFGCKRVVFDPGYLGALNRSNVDMEWDPIARITPKGIETKSGKEHRLDVIAFATGFEIADSMTLDVTGINGIRLKDYYDAQGGPTGFMGTTVPGFPNWITIFGPNTATGHSSVIYMEELQMNYIMKLFKPVLEGKASSIAPRADSTRKFNDWLQYNLKGHVWPSCHSWYRKDGGGKITALWPGGNTHLWWSFSKPNFKDYELVGGKNWARKQQFFEVIASMLRLGLLAAGAGALALVKTGQWDDFVAIHGETVESLFDSVRASLR</sequence>
<evidence type="ECO:0000256" key="3">
    <source>
        <dbReference type="ARBA" id="ARBA00022827"/>
    </source>
</evidence>
<comment type="caution">
    <text evidence="5">The sequence shown here is derived from an EMBL/GenBank/DDBJ whole genome shotgun (WGS) entry which is preliminary data.</text>
</comment>
<dbReference type="GO" id="GO:0050660">
    <property type="term" value="F:flavin adenine dinucleotide binding"/>
    <property type="evidence" value="ECO:0007669"/>
    <property type="project" value="InterPro"/>
</dbReference>
<dbReference type="InterPro" id="IPR051209">
    <property type="entry name" value="FAD-bind_Monooxygenase_sf"/>
</dbReference>
<gene>
    <name evidence="5" type="ORF">RDB_LOCUS111781</name>
</gene>
<dbReference type="PANTHER" id="PTHR42877:SF4">
    <property type="entry name" value="FAD_NAD(P)-BINDING DOMAIN-CONTAINING PROTEIN-RELATED"/>
    <property type="match status" value="1"/>
</dbReference>
<evidence type="ECO:0000256" key="4">
    <source>
        <dbReference type="ARBA" id="ARBA00023002"/>
    </source>
</evidence>
<protein>
    <submittedName>
        <fullName evidence="5">Uncharacterized protein</fullName>
    </submittedName>
</protein>
<dbReference type="InterPro" id="IPR020946">
    <property type="entry name" value="Flavin_mOase-like"/>
</dbReference>
<evidence type="ECO:0000313" key="5">
    <source>
        <dbReference type="EMBL" id="CAE6473729.1"/>
    </source>
</evidence>
<dbReference type="Proteomes" id="UP000663888">
    <property type="component" value="Unassembled WGS sequence"/>
</dbReference>